<comment type="caution">
    <text evidence="1">Lacks conserved residue(s) required for the propagation of feature annotation.</text>
</comment>
<dbReference type="InParanoid" id="A0A3B5QGH5"/>
<dbReference type="PANTHER" id="PTHR40472:SF6">
    <property type="entry name" value="RICIN B-TYPE LECTIN DOMAIN-CONTAINING PROTEIN"/>
    <property type="match status" value="1"/>
</dbReference>
<dbReference type="PROSITE" id="PS01186">
    <property type="entry name" value="EGF_2"/>
    <property type="match status" value="1"/>
</dbReference>
<dbReference type="PANTHER" id="PTHR40472">
    <property type="entry name" value="RICIN B-TYPE LECTIN DOMAIN-CONTAINING PROTEIN"/>
    <property type="match status" value="1"/>
</dbReference>
<dbReference type="RefSeq" id="XP_023204321.1">
    <property type="nucleotide sequence ID" value="XM_023348553.1"/>
</dbReference>
<feature type="disulfide bond" evidence="1">
    <location>
        <begin position="484"/>
        <end position="493"/>
    </location>
</feature>
<dbReference type="Ensembl" id="ENSXMAT00000039744.1">
    <property type="protein sequence ID" value="ENSXMAP00000029335.1"/>
    <property type="gene ID" value="ENSXMAG00000026654.1"/>
</dbReference>
<reference evidence="4" key="3">
    <citation type="submission" date="2025-08" db="UniProtKB">
        <authorList>
            <consortium name="Ensembl"/>
        </authorList>
    </citation>
    <scope>IDENTIFICATION</scope>
    <source>
        <strain evidence="4">JP 163 A</strain>
    </source>
</reference>
<reference evidence="5" key="2">
    <citation type="journal article" date="2013" name="Nat. Genet.">
        <title>The genome of the platyfish, Xiphophorus maculatus, provides insights into evolutionary adaptation and several complex traits.</title>
        <authorList>
            <person name="Schartl M."/>
            <person name="Walter R.B."/>
            <person name="Shen Y."/>
            <person name="Garcia T."/>
            <person name="Catchen J."/>
            <person name="Amores A."/>
            <person name="Braasch I."/>
            <person name="Chalopin D."/>
            <person name="Volff J.N."/>
            <person name="Lesch K.P."/>
            <person name="Bisazza A."/>
            <person name="Minx P."/>
            <person name="Hillier L."/>
            <person name="Wilson R.K."/>
            <person name="Fuerstenberg S."/>
            <person name="Boore J."/>
            <person name="Searle S."/>
            <person name="Postlethwait J.H."/>
            <person name="Warren W.C."/>
        </authorList>
    </citation>
    <scope>NUCLEOTIDE SEQUENCE [LARGE SCALE GENOMIC DNA]</scope>
    <source>
        <strain evidence="5">JP 163 A</strain>
    </source>
</reference>
<dbReference type="AlphaFoldDB" id="A0A3B5QGH5"/>
<reference evidence="4" key="4">
    <citation type="submission" date="2025-09" db="UniProtKB">
        <authorList>
            <consortium name="Ensembl"/>
        </authorList>
    </citation>
    <scope>IDENTIFICATION</scope>
    <source>
        <strain evidence="4">JP 163 A</strain>
    </source>
</reference>
<organism evidence="4 5">
    <name type="scientific">Xiphophorus maculatus</name>
    <name type="common">Southern platyfish</name>
    <name type="synonym">Platypoecilus maculatus</name>
    <dbReference type="NCBI Taxonomy" id="8083"/>
    <lineage>
        <taxon>Eukaryota</taxon>
        <taxon>Metazoa</taxon>
        <taxon>Chordata</taxon>
        <taxon>Craniata</taxon>
        <taxon>Vertebrata</taxon>
        <taxon>Euteleostomi</taxon>
        <taxon>Actinopterygii</taxon>
        <taxon>Neopterygii</taxon>
        <taxon>Teleostei</taxon>
        <taxon>Neoteleostei</taxon>
        <taxon>Acanthomorphata</taxon>
        <taxon>Ovalentaria</taxon>
        <taxon>Atherinomorphae</taxon>
        <taxon>Cyprinodontiformes</taxon>
        <taxon>Poeciliidae</taxon>
        <taxon>Poeciliinae</taxon>
        <taxon>Xiphophorus</taxon>
    </lineage>
</organism>
<sequence length="534" mass="60696">MASQRWISLVLLASLIFLFCWTTVSALSLGDPPNVPSSQYRDKRDMAASTREQVQASTEAVKASLTTIIEVMQNLDVKKVKDIMASFSKIASLAPGIGTLAASVLNMVLAFIPQEDLVLKEVKKGFAEVNRKLDLLSIQISNLATDVEWFNYASIYSRDEVAILNAWDKLNDLRQNSNLVSTDEERLRLAEIFANYYESSGAESSVSNLYRYLTVDSTSLSENLNNLLKKKFKCDVKEIGRYNLYFSGLLWKGMFVNQFYWKLMGFNTVNKEAEHVEMFTKVYEAQYAAIDFCLQNYTDYMKKDVEETAKGLSADDKMAVALKVKAFLDKKYNWYNWVVVVYNKADKNNHIVFDAAEIEAGEIIVLVSHTPHASLSDETYIRETAETCFSNKYCTDIKINQCVEHHGGTYPAFAAFAKVTHVTYYEDFAEVPTPLHRVGCSWSTGGGRISIHFSRTLPTCTDYLCHINRRCGRLLYSNEWVCRCPAGFYGEYCEQRIDKSVIPRPDAIFPPIKTVQDRLKILENGLKELRCHNS</sequence>
<dbReference type="GeneTree" id="ENSGT01150000287072"/>
<dbReference type="Proteomes" id="UP000002852">
    <property type="component" value="Unassembled WGS sequence"/>
</dbReference>
<dbReference type="PROSITE" id="PS50026">
    <property type="entry name" value="EGF_3"/>
    <property type="match status" value="1"/>
</dbReference>
<name>A0A3B5QGH5_XIPMA</name>
<evidence type="ECO:0000259" key="3">
    <source>
        <dbReference type="PROSITE" id="PS50026"/>
    </source>
</evidence>
<proteinExistence type="predicted"/>
<dbReference type="Gene3D" id="2.10.25.10">
    <property type="entry name" value="Laminin"/>
    <property type="match status" value="1"/>
</dbReference>
<dbReference type="InterPro" id="IPR039051">
    <property type="entry name" value="SE-CTX-like"/>
</dbReference>
<dbReference type="SUPFAM" id="SSF57196">
    <property type="entry name" value="EGF/Laminin"/>
    <property type="match status" value="1"/>
</dbReference>
<feature type="chain" id="PRO_5017455037" evidence="2">
    <location>
        <begin position="27"/>
        <end position="534"/>
    </location>
</feature>
<keyword evidence="2" id="KW-0732">Signal</keyword>
<protein>
    <submittedName>
        <fullName evidence="4">Cephalotoxin-like protein</fullName>
    </submittedName>
</protein>
<dbReference type="STRING" id="8083.ENSXMAP00000029335"/>
<evidence type="ECO:0000313" key="5">
    <source>
        <dbReference type="Proteomes" id="UP000002852"/>
    </source>
</evidence>
<keyword evidence="5" id="KW-1185">Reference proteome</keyword>
<dbReference type="PROSITE" id="PS00022">
    <property type="entry name" value="EGF_1"/>
    <property type="match status" value="1"/>
</dbReference>
<feature type="domain" description="EGF-like" evidence="3">
    <location>
        <begin position="456"/>
        <end position="494"/>
    </location>
</feature>
<dbReference type="KEGG" id="xma:111611578"/>
<dbReference type="OMA" id="KVMYSSY"/>
<evidence type="ECO:0000256" key="1">
    <source>
        <dbReference type="PROSITE-ProRule" id="PRU00076"/>
    </source>
</evidence>
<dbReference type="GeneID" id="111611578"/>
<dbReference type="InterPro" id="IPR000742">
    <property type="entry name" value="EGF"/>
</dbReference>
<evidence type="ECO:0000256" key="2">
    <source>
        <dbReference type="SAM" id="SignalP"/>
    </source>
</evidence>
<dbReference type="OrthoDB" id="4405280at2759"/>
<reference evidence="5" key="1">
    <citation type="submission" date="2012-01" db="EMBL/GenBank/DDBJ databases">
        <authorList>
            <person name="Walter R."/>
            <person name="Schartl M."/>
            <person name="Warren W."/>
        </authorList>
    </citation>
    <scope>NUCLEOTIDE SEQUENCE [LARGE SCALE GENOMIC DNA]</scope>
    <source>
        <strain evidence="5">JP 163 A</strain>
    </source>
</reference>
<keyword evidence="1" id="KW-1015">Disulfide bond</keyword>
<dbReference type="RefSeq" id="XP_023204322.1">
    <property type="nucleotide sequence ID" value="XM_023348554.1"/>
</dbReference>
<feature type="signal peptide" evidence="2">
    <location>
        <begin position="1"/>
        <end position="26"/>
    </location>
</feature>
<accession>A0A3B5QGH5</accession>
<evidence type="ECO:0000313" key="4">
    <source>
        <dbReference type="Ensembl" id="ENSXMAP00000029335.1"/>
    </source>
</evidence>
<feature type="disulfide bond" evidence="1">
    <location>
        <begin position="465"/>
        <end position="482"/>
    </location>
</feature>
<keyword evidence="1" id="KW-0245">EGF-like domain</keyword>